<comment type="caution">
    <text evidence="2">The sequence shown here is derived from an EMBL/GenBank/DDBJ whole genome shotgun (WGS) entry which is preliminary data.</text>
</comment>
<reference evidence="2 3" key="1">
    <citation type="submission" date="2020-09" db="EMBL/GenBank/DDBJ databases">
        <title>novel species in genus Nocardioides.</title>
        <authorList>
            <person name="Zhang G."/>
        </authorList>
    </citation>
    <scope>NUCLEOTIDE SEQUENCE [LARGE SCALE GENOMIC DNA]</scope>
    <source>
        <strain evidence="2 3">KCTC 39551</strain>
    </source>
</reference>
<dbReference type="EMBL" id="JACXYZ010000001">
    <property type="protein sequence ID" value="MBD3923304.1"/>
    <property type="molecule type" value="Genomic_DNA"/>
</dbReference>
<accession>A0ABR8N565</accession>
<keyword evidence="1" id="KW-0732">Signal</keyword>
<keyword evidence="3" id="KW-1185">Reference proteome</keyword>
<feature type="signal peptide" evidence="1">
    <location>
        <begin position="1"/>
        <end position="24"/>
    </location>
</feature>
<evidence type="ECO:0000313" key="2">
    <source>
        <dbReference type="EMBL" id="MBD3923304.1"/>
    </source>
</evidence>
<sequence>MLRVVLAVAMAVAGVLAGPSAAQAEGCLAVGMDGVSAECVWSYSDYQSSSGSGDGHTWVVSIQCDNGGICTEYVECVEGGQEGYVHDVYMDGSDVGDVCVPQNAVQQVDLAMLIIREFKRIAWPSSKLVVQPRGGRTLVNFETNFYTPDHRSIDQSVTVAGQSVVIRAVPVSYTYYFGDDDSTTTASPGSPHPDLEITHAYARTGDVVVRVDTTYSGEYRIGQGEWTSIPDTLTVEGAGQDLGIVEALPQLVLE</sequence>
<evidence type="ECO:0000256" key="1">
    <source>
        <dbReference type="SAM" id="SignalP"/>
    </source>
</evidence>
<feature type="chain" id="PRO_5047366550" description="PKD domain-containing protein" evidence="1">
    <location>
        <begin position="25"/>
        <end position="254"/>
    </location>
</feature>
<dbReference type="Proteomes" id="UP000618818">
    <property type="component" value="Unassembled WGS sequence"/>
</dbReference>
<evidence type="ECO:0000313" key="3">
    <source>
        <dbReference type="Proteomes" id="UP000618818"/>
    </source>
</evidence>
<protein>
    <recommendedName>
        <fullName evidence="4">PKD domain-containing protein</fullName>
    </recommendedName>
</protein>
<evidence type="ECO:0008006" key="4">
    <source>
        <dbReference type="Google" id="ProtNLM"/>
    </source>
</evidence>
<name>A0ABR8N565_9ACTN</name>
<gene>
    <name evidence="2" type="ORF">IEZ26_01615</name>
</gene>
<organism evidence="2 3">
    <name type="scientific">Nocardioides cavernae</name>
    <dbReference type="NCBI Taxonomy" id="1921566"/>
    <lineage>
        <taxon>Bacteria</taxon>
        <taxon>Bacillati</taxon>
        <taxon>Actinomycetota</taxon>
        <taxon>Actinomycetes</taxon>
        <taxon>Propionibacteriales</taxon>
        <taxon>Nocardioidaceae</taxon>
        <taxon>Nocardioides</taxon>
    </lineage>
</organism>
<dbReference type="RefSeq" id="WP_191193189.1">
    <property type="nucleotide sequence ID" value="NZ_JACXYZ010000001.1"/>
</dbReference>
<proteinExistence type="predicted"/>